<feature type="transmembrane region" description="Helical" evidence="3">
    <location>
        <begin position="198"/>
        <end position="220"/>
    </location>
</feature>
<evidence type="ECO:0000256" key="2">
    <source>
        <dbReference type="ARBA" id="ARBA00023180"/>
    </source>
</evidence>
<proteinExistence type="inferred from homology"/>
<reference evidence="5" key="1">
    <citation type="submission" date="2015-11" db="EMBL/GenBank/DDBJ databases">
        <title>De novo transcriptome assembly of four potential Pierce s Disease insect vectors from Arizona vineyards.</title>
        <authorList>
            <person name="Tassone E.E."/>
        </authorList>
    </citation>
    <scope>NUCLEOTIDE SEQUENCE</scope>
</reference>
<dbReference type="Pfam" id="PF00135">
    <property type="entry name" value="COesterase"/>
    <property type="match status" value="1"/>
</dbReference>
<name>A0A1B6KF00_9HEMI</name>
<dbReference type="SUPFAM" id="SSF53474">
    <property type="entry name" value="alpha/beta-Hydrolases"/>
    <property type="match status" value="1"/>
</dbReference>
<dbReference type="Gene3D" id="3.40.50.1820">
    <property type="entry name" value="alpha/beta hydrolase"/>
    <property type="match status" value="1"/>
</dbReference>
<keyword evidence="2" id="KW-0325">Glycoprotein</keyword>
<accession>A0A1B6KF00</accession>
<dbReference type="InterPro" id="IPR051093">
    <property type="entry name" value="Neuroligin/BSAL"/>
</dbReference>
<dbReference type="InterPro" id="IPR002018">
    <property type="entry name" value="CarbesteraseB"/>
</dbReference>
<dbReference type="InterPro" id="IPR029058">
    <property type="entry name" value="AB_hydrolase_fold"/>
</dbReference>
<feature type="non-terminal residue" evidence="5">
    <location>
        <position position="1"/>
    </location>
</feature>
<feature type="domain" description="Carboxylesterase type B" evidence="4">
    <location>
        <begin position="6"/>
        <end position="141"/>
    </location>
</feature>
<keyword evidence="3" id="KW-0472">Membrane</keyword>
<evidence type="ECO:0000313" key="5">
    <source>
        <dbReference type="EMBL" id="JAT09754.1"/>
    </source>
</evidence>
<evidence type="ECO:0000256" key="1">
    <source>
        <dbReference type="ARBA" id="ARBA00005964"/>
    </source>
</evidence>
<keyword evidence="3" id="KW-1133">Transmembrane helix</keyword>
<dbReference type="EMBL" id="GEBQ01030223">
    <property type="protein sequence ID" value="JAT09754.1"/>
    <property type="molecule type" value="Transcribed_RNA"/>
</dbReference>
<sequence length="228" mass="25855">IDSVQPGDTQGLVSQLTAFYTDAQFKAPHLKQLQLLANSDVNVYAYQFEQGGVDLYGKDFNISGAGHGTELVFLFGPTLIQSSVGRRFSSAEERLSIAMKRIWADFIRQGSLGSNPYGYGFSWRKYSIEEDNYIILRTQTTLQPDRLKPDSDVMGRYRISLWNELLPQIRNISASQTTTVQNRVKGMQLTTDQPYRSAMYTLIGFVVVLLILLIVCVILLKRRAKERE</sequence>
<keyword evidence="3" id="KW-0812">Transmembrane</keyword>
<protein>
    <recommendedName>
        <fullName evidence="4">Carboxylesterase type B domain-containing protein</fullName>
    </recommendedName>
</protein>
<dbReference type="PANTHER" id="PTHR43903">
    <property type="entry name" value="NEUROLIGIN"/>
    <property type="match status" value="1"/>
</dbReference>
<gene>
    <name evidence="5" type="ORF">g.752</name>
</gene>
<comment type="similarity">
    <text evidence="1">Belongs to the type-B carboxylesterase/lipase family.</text>
</comment>
<evidence type="ECO:0000259" key="4">
    <source>
        <dbReference type="Pfam" id="PF00135"/>
    </source>
</evidence>
<evidence type="ECO:0000256" key="3">
    <source>
        <dbReference type="SAM" id="Phobius"/>
    </source>
</evidence>
<organism evidence="5">
    <name type="scientific">Graphocephala atropunctata</name>
    <dbReference type="NCBI Taxonomy" id="36148"/>
    <lineage>
        <taxon>Eukaryota</taxon>
        <taxon>Metazoa</taxon>
        <taxon>Ecdysozoa</taxon>
        <taxon>Arthropoda</taxon>
        <taxon>Hexapoda</taxon>
        <taxon>Insecta</taxon>
        <taxon>Pterygota</taxon>
        <taxon>Neoptera</taxon>
        <taxon>Paraneoptera</taxon>
        <taxon>Hemiptera</taxon>
        <taxon>Auchenorrhyncha</taxon>
        <taxon>Membracoidea</taxon>
        <taxon>Cicadellidae</taxon>
        <taxon>Cicadellinae</taxon>
        <taxon>Cicadellini</taxon>
        <taxon>Graphocephala</taxon>
    </lineage>
</organism>
<dbReference type="AlphaFoldDB" id="A0A1B6KF00"/>